<name>A0A1H1U7Z6_9ACTN</name>
<proteinExistence type="predicted"/>
<evidence type="ECO:0000256" key="7">
    <source>
        <dbReference type="SAM" id="Phobius"/>
    </source>
</evidence>
<comment type="subcellular location">
    <subcellularLocation>
        <location evidence="1">Cell membrane</location>
        <topology evidence="1">Multi-pass membrane protein</topology>
    </subcellularLocation>
</comment>
<feature type="transmembrane region" description="Helical" evidence="7">
    <location>
        <begin position="135"/>
        <end position="156"/>
    </location>
</feature>
<reference evidence="10" key="1">
    <citation type="submission" date="2016-10" db="EMBL/GenBank/DDBJ databases">
        <authorList>
            <person name="Varghese N."/>
            <person name="Submissions S."/>
        </authorList>
    </citation>
    <scope>NUCLEOTIDE SEQUENCE [LARGE SCALE GENOMIC DNA]</scope>
    <source>
        <strain evidence="10">DSM 22127</strain>
    </source>
</reference>
<dbReference type="RefSeq" id="WP_197680971.1">
    <property type="nucleotide sequence ID" value="NZ_LT629757.1"/>
</dbReference>
<feature type="transmembrane region" description="Helical" evidence="7">
    <location>
        <begin position="75"/>
        <end position="94"/>
    </location>
</feature>
<keyword evidence="2" id="KW-0813">Transport</keyword>
<sequence length="394" mass="40335">MTRAERSRAWLVPFFAHSLLVQAVTFVLRPTAIYRAIELDVPAPWLGALGASFAVVPLLLAVPSGLAADRWGERRVMITGGVLVVAAAAAFALTRSVWGLLLASVLLGTGHLFSVIGQQALVANRTPRSRYDSAFGHYTFATSAGQALGPGLIVLFGGQRAIPDTNAIFGWATGLGAVLLATSLLLPSSGSAQQRSEVAPGSVRSLLRRRGLVPALTVSCVVLSAVDISLVYLPVLGTEREIASGTIGALLAVRAGASMVSRFFLGRLAAAWGRRALLTGSVVLSAVGMALVPVPMPVWLLVVLVAATGLGLGAGQPLTMSWLADSTPPGLRGRAMSLRLTGNRFGQVVVPSLAGAVAVGSGAAGVLWLTAATLAGAAVLSRRVSAPPPAPGQG</sequence>
<dbReference type="STRING" id="642780.SAMN04488570_2440"/>
<dbReference type="AlphaFoldDB" id="A0A1H1U7Z6"/>
<evidence type="ECO:0000313" key="9">
    <source>
        <dbReference type="EMBL" id="SDS68396.1"/>
    </source>
</evidence>
<keyword evidence="6 7" id="KW-0472">Membrane</keyword>
<dbReference type="GO" id="GO:0022857">
    <property type="term" value="F:transmembrane transporter activity"/>
    <property type="evidence" value="ECO:0007669"/>
    <property type="project" value="InterPro"/>
</dbReference>
<feature type="transmembrane region" description="Helical" evidence="7">
    <location>
        <begin position="47"/>
        <end position="68"/>
    </location>
</feature>
<evidence type="ECO:0000256" key="1">
    <source>
        <dbReference type="ARBA" id="ARBA00004651"/>
    </source>
</evidence>
<dbReference type="Proteomes" id="UP000198859">
    <property type="component" value="Chromosome I"/>
</dbReference>
<dbReference type="SUPFAM" id="SSF103473">
    <property type="entry name" value="MFS general substrate transporter"/>
    <property type="match status" value="1"/>
</dbReference>
<evidence type="ECO:0000256" key="6">
    <source>
        <dbReference type="ARBA" id="ARBA00023136"/>
    </source>
</evidence>
<evidence type="ECO:0000259" key="8">
    <source>
        <dbReference type="PROSITE" id="PS50850"/>
    </source>
</evidence>
<keyword evidence="5 7" id="KW-1133">Transmembrane helix</keyword>
<dbReference type="PROSITE" id="PS50850">
    <property type="entry name" value="MFS"/>
    <property type="match status" value="1"/>
</dbReference>
<dbReference type="InterPro" id="IPR011701">
    <property type="entry name" value="MFS"/>
</dbReference>
<evidence type="ECO:0000313" key="10">
    <source>
        <dbReference type="Proteomes" id="UP000198859"/>
    </source>
</evidence>
<feature type="domain" description="Major facilitator superfamily (MFS) profile" evidence="8">
    <location>
        <begin position="1"/>
        <end position="389"/>
    </location>
</feature>
<accession>A0A1H1U7Z6</accession>
<dbReference type="InterPro" id="IPR020846">
    <property type="entry name" value="MFS_dom"/>
</dbReference>
<dbReference type="Gene3D" id="1.20.1250.20">
    <property type="entry name" value="MFS general substrate transporter like domains"/>
    <property type="match status" value="2"/>
</dbReference>
<feature type="transmembrane region" description="Helical" evidence="7">
    <location>
        <begin position="100"/>
        <end position="123"/>
    </location>
</feature>
<dbReference type="PANTHER" id="PTHR23517">
    <property type="entry name" value="RESISTANCE PROTEIN MDTM, PUTATIVE-RELATED-RELATED"/>
    <property type="match status" value="1"/>
</dbReference>
<feature type="transmembrane region" description="Helical" evidence="7">
    <location>
        <begin position="276"/>
        <end position="292"/>
    </location>
</feature>
<feature type="transmembrane region" description="Helical" evidence="7">
    <location>
        <begin position="298"/>
        <end position="324"/>
    </location>
</feature>
<feature type="transmembrane region" description="Helical" evidence="7">
    <location>
        <begin position="345"/>
        <end position="371"/>
    </location>
</feature>
<feature type="transmembrane region" description="Helical" evidence="7">
    <location>
        <begin position="212"/>
        <end position="236"/>
    </location>
</feature>
<dbReference type="InterPro" id="IPR036259">
    <property type="entry name" value="MFS_trans_sf"/>
</dbReference>
<evidence type="ECO:0000256" key="4">
    <source>
        <dbReference type="ARBA" id="ARBA00022692"/>
    </source>
</evidence>
<dbReference type="PANTHER" id="PTHR23517:SF3">
    <property type="entry name" value="INTEGRAL MEMBRANE TRANSPORT PROTEIN"/>
    <property type="match status" value="1"/>
</dbReference>
<feature type="transmembrane region" description="Helical" evidence="7">
    <location>
        <begin position="168"/>
        <end position="186"/>
    </location>
</feature>
<gene>
    <name evidence="9" type="ORF">SAMN04488570_2440</name>
</gene>
<evidence type="ECO:0000256" key="2">
    <source>
        <dbReference type="ARBA" id="ARBA00022448"/>
    </source>
</evidence>
<organism evidence="9 10">
    <name type="scientific">Nocardioides scoriae</name>
    <dbReference type="NCBI Taxonomy" id="642780"/>
    <lineage>
        <taxon>Bacteria</taxon>
        <taxon>Bacillati</taxon>
        <taxon>Actinomycetota</taxon>
        <taxon>Actinomycetes</taxon>
        <taxon>Propionibacteriales</taxon>
        <taxon>Nocardioidaceae</taxon>
        <taxon>Nocardioides</taxon>
    </lineage>
</organism>
<keyword evidence="3" id="KW-1003">Cell membrane</keyword>
<dbReference type="InterPro" id="IPR050171">
    <property type="entry name" value="MFS_Transporters"/>
</dbReference>
<dbReference type="Pfam" id="PF07690">
    <property type="entry name" value="MFS_1"/>
    <property type="match status" value="1"/>
</dbReference>
<protein>
    <submittedName>
        <fullName evidence="9">Predicted arabinose efflux permease, MFS family</fullName>
    </submittedName>
</protein>
<keyword evidence="4 7" id="KW-0812">Transmembrane</keyword>
<keyword evidence="10" id="KW-1185">Reference proteome</keyword>
<evidence type="ECO:0000256" key="3">
    <source>
        <dbReference type="ARBA" id="ARBA00022475"/>
    </source>
</evidence>
<evidence type="ECO:0000256" key="5">
    <source>
        <dbReference type="ARBA" id="ARBA00022989"/>
    </source>
</evidence>
<feature type="transmembrane region" description="Helical" evidence="7">
    <location>
        <begin position="242"/>
        <end position="264"/>
    </location>
</feature>
<dbReference type="EMBL" id="LT629757">
    <property type="protein sequence ID" value="SDS68396.1"/>
    <property type="molecule type" value="Genomic_DNA"/>
</dbReference>
<dbReference type="GO" id="GO:0005886">
    <property type="term" value="C:plasma membrane"/>
    <property type="evidence" value="ECO:0007669"/>
    <property type="project" value="UniProtKB-SubCell"/>
</dbReference>